<organism evidence="1 2">
    <name type="scientific">Clostridium ljungdahlii</name>
    <dbReference type="NCBI Taxonomy" id="1538"/>
    <lineage>
        <taxon>Bacteria</taxon>
        <taxon>Bacillati</taxon>
        <taxon>Bacillota</taxon>
        <taxon>Clostridia</taxon>
        <taxon>Eubacteriales</taxon>
        <taxon>Clostridiaceae</taxon>
        <taxon>Clostridium</taxon>
    </lineage>
</organism>
<dbReference type="GO" id="GO:0006310">
    <property type="term" value="P:DNA recombination"/>
    <property type="evidence" value="ECO:0007669"/>
    <property type="project" value="TreeGrafter"/>
</dbReference>
<sequence>MTELGKSLINEGIEKGKDEGKKEKTIEIVKRAIKKGMDNETIKELTDLDIDEIELIRKVLK</sequence>
<dbReference type="AlphaFoldDB" id="A0A166RB61"/>
<dbReference type="PANTHER" id="PTHR34611">
    <property type="match status" value="1"/>
</dbReference>
<proteinExistence type="predicted"/>
<dbReference type="PANTHER" id="PTHR34611:SF2">
    <property type="entry name" value="INACTIVE RECOMBINATION-PROMOTING NUCLEASE-LIKE PROTEIN RPNE-RELATED"/>
    <property type="match status" value="1"/>
</dbReference>
<dbReference type="GO" id="GO:1990238">
    <property type="term" value="F:double-stranded DNA endonuclease activity"/>
    <property type="evidence" value="ECO:0007669"/>
    <property type="project" value="TreeGrafter"/>
</dbReference>
<reference evidence="1 2" key="1">
    <citation type="journal article" date="2015" name="Biotechnol. Bioeng.">
        <title>Genome sequence and phenotypic characterization of Caulobacter segnis.</title>
        <authorList>
            <person name="Patel S."/>
            <person name="Fletcher B."/>
            <person name="Scott D.C."/>
            <person name="Ely B."/>
        </authorList>
    </citation>
    <scope>NUCLEOTIDE SEQUENCE [LARGE SCALE GENOMIC DNA]</scope>
    <source>
        <strain evidence="1 2">ERI-2</strain>
    </source>
</reference>
<protein>
    <recommendedName>
        <fullName evidence="3">Transposase</fullName>
    </recommendedName>
</protein>
<accession>A0A166RB61</accession>
<comment type="caution">
    <text evidence="1">The sequence shown here is derived from an EMBL/GenBank/DDBJ whole genome shotgun (WGS) entry which is preliminary data.</text>
</comment>
<dbReference type="PATRIC" id="fig|1538.10.peg.475"/>
<dbReference type="InterPro" id="IPR051699">
    <property type="entry name" value="Rpn/YhgA-like_nuclease"/>
</dbReference>
<evidence type="ECO:0000313" key="2">
    <source>
        <dbReference type="Proteomes" id="UP000077407"/>
    </source>
</evidence>
<evidence type="ECO:0008006" key="3">
    <source>
        <dbReference type="Google" id="ProtNLM"/>
    </source>
</evidence>
<dbReference type="EMBL" id="LITT01000011">
    <property type="protein sequence ID" value="OAA90658.1"/>
    <property type="molecule type" value="Genomic_DNA"/>
</dbReference>
<name>A0A166RB61_9CLOT</name>
<evidence type="ECO:0000313" key="1">
    <source>
        <dbReference type="EMBL" id="OAA90658.1"/>
    </source>
</evidence>
<dbReference type="Proteomes" id="UP000077407">
    <property type="component" value="Unassembled WGS sequence"/>
</dbReference>
<gene>
    <name evidence="1" type="ORF">WY13_01562</name>
</gene>